<dbReference type="EMBL" id="JAWMWH010000001">
    <property type="protein sequence ID" value="MEJ6399971.1"/>
    <property type="molecule type" value="Genomic_DNA"/>
</dbReference>
<keyword evidence="1" id="KW-0812">Transmembrane</keyword>
<evidence type="ECO:0000313" key="2">
    <source>
        <dbReference type="EMBL" id="MEJ6399971.1"/>
    </source>
</evidence>
<dbReference type="RefSeq" id="WP_339959800.1">
    <property type="nucleotide sequence ID" value="NZ_JAWMWH010000001.1"/>
</dbReference>
<reference evidence="2 3" key="1">
    <citation type="submission" date="2023-10" db="EMBL/GenBank/DDBJ databases">
        <title>Nicoliella lavandulae sp. nov. isolated from Lavandula angustifolia flowers.</title>
        <authorList>
            <person name="Alcantara C."/>
            <person name="Zuniga M."/>
            <person name="Landete J.M."/>
            <person name="Monedero V."/>
        </authorList>
    </citation>
    <scope>NUCLEOTIDE SEQUENCE [LARGE SCALE GENOMIC DNA]</scope>
    <source>
        <strain evidence="2 3">Es01</strain>
    </source>
</reference>
<feature type="transmembrane region" description="Helical" evidence="1">
    <location>
        <begin position="61"/>
        <end position="79"/>
    </location>
</feature>
<keyword evidence="1" id="KW-1133">Transmembrane helix</keyword>
<evidence type="ECO:0000256" key="1">
    <source>
        <dbReference type="SAM" id="Phobius"/>
    </source>
</evidence>
<keyword evidence="3" id="KW-1185">Reference proteome</keyword>
<comment type="caution">
    <text evidence="2">The sequence shown here is derived from an EMBL/GenBank/DDBJ whole genome shotgun (WGS) entry which is preliminary data.</text>
</comment>
<keyword evidence="1" id="KW-0472">Membrane</keyword>
<feature type="transmembrane region" description="Helical" evidence="1">
    <location>
        <begin position="12"/>
        <end position="33"/>
    </location>
</feature>
<dbReference type="Proteomes" id="UP001370590">
    <property type="component" value="Unassembled WGS sequence"/>
</dbReference>
<organism evidence="2 3">
    <name type="scientific">Nicoliella lavandulae</name>
    <dbReference type="NCBI Taxonomy" id="3082954"/>
    <lineage>
        <taxon>Bacteria</taxon>
        <taxon>Bacillati</taxon>
        <taxon>Bacillota</taxon>
        <taxon>Bacilli</taxon>
        <taxon>Lactobacillales</taxon>
        <taxon>Lactobacillaceae</taxon>
        <taxon>Nicoliella</taxon>
    </lineage>
</organism>
<accession>A0ABU8SJB2</accession>
<name>A0ABU8SJB2_9LACO</name>
<protein>
    <submittedName>
        <fullName evidence="2">Uncharacterized protein</fullName>
    </submittedName>
</protein>
<proteinExistence type="predicted"/>
<evidence type="ECO:0000313" key="3">
    <source>
        <dbReference type="Proteomes" id="UP001370590"/>
    </source>
</evidence>
<gene>
    <name evidence="2" type="ORF">R4146_02085</name>
</gene>
<sequence>MLAILFAVATWLILYAGLVLIVFYLIFIFWRWLLEHHPKLSKKLGLYIINNWLMGVNNGQTKRNVIILFIIVLILIWLVKR</sequence>